<feature type="domain" description="Integrase catalytic" evidence="3">
    <location>
        <begin position="205"/>
        <end position="364"/>
    </location>
</feature>
<dbReference type="EMBL" id="JANPWB010000001">
    <property type="protein sequence ID" value="KAJ1214925.1"/>
    <property type="molecule type" value="Genomic_DNA"/>
</dbReference>
<dbReference type="SUPFAM" id="SSF53098">
    <property type="entry name" value="Ribonuclease H-like"/>
    <property type="match status" value="1"/>
</dbReference>
<dbReference type="GO" id="GO:0015074">
    <property type="term" value="P:DNA integration"/>
    <property type="evidence" value="ECO:0007669"/>
    <property type="project" value="InterPro"/>
</dbReference>
<keyword evidence="5" id="KW-1185">Reference proteome</keyword>
<dbReference type="Pfam" id="PF00665">
    <property type="entry name" value="rve"/>
    <property type="match status" value="1"/>
</dbReference>
<evidence type="ECO:0000256" key="1">
    <source>
        <dbReference type="ARBA" id="ARBA00039658"/>
    </source>
</evidence>
<dbReference type="GO" id="GO:0003676">
    <property type="term" value="F:nucleic acid binding"/>
    <property type="evidence" value="ECO:0007669"/>
    <property type="project" value="InterPro"/>
</dbReference>
<accession>A0AAV7WLQ9</accession>
<dbReference type="InterPro" id="IPR012337">
    <property type="entry name" value="RNaseH-like_sf"/>
</dbReference>
<name>A0AAV7WLQ9_PLEWA</name>
<proteinExistence type="predicted"/>
<comment type="caution">
    <text evidence="4">The sequence shown here is derived from an EMBL/GenBank/DDBJ whole genome shotgun (WGS) entry which is preliminary data.</text>
</comment>
<sequence>MADREGSQGRLEPGTMAQTTAKRRGKGCGKPVPEVPAVVDGVPAEEAPEPTGEDIATLGDLPELAGWQVEGGPTREEFCKAQKECPTLKGMRKQASAQAAGEASGDHHIYWENYLLYSEPKVPAIGAARALVVPQCYRTFLLGLAHDIPLGGHLGQDKTFDRLVTHFYWPRIWPNSDTFCRSCPTCQASGKTGKRVKAPLIPLPVVGTPFERVGINIVGPVDPKTALGNRFILVFVDHATRYPEAIPLRTVTAPVVTRTLMGIFTRVGFPKEIVSDRGTNFMSAYMKSMWDACGVTYKFTTPYHPQSNGLVERFNKTLKGMIGGLPEAMRPKWDVLLPCLLFAYREVPQKGVGFSSFELLYGYPVRGPLSIVKEGLEKVPKAPPQDVVSYMLALRNQMTRFWKEAKSNLEASQEVMKRWYDQKATLVEFQPGDKGPDVGREKLATRKLRLFATRNFRLANCNAGRKREDNLQLANGVAPQIASPPFARSLIVTVQKTDTQFASGCRKLRLCRKLNAGAAEHSGKHFLAHDDDITARKFTNTPGRREDHTHFNCRTANTQSSSNHGRDPKEEETEVCRKSWRC</sequence>
<feature type="region of interest" description="Disordered" evidence="2">
    <location>
        <begin position="1"/>
        <end position="53"/>
    </location>
</feature>
<dbReference type="InterPro" id="IPR001584">
    <property type="entry name" value="Integrase_cat-core"/>
</dbReference>
<dbReference type="InterPro" id="IPR050951">
    <property type="entry name" value="Retrovirus_Pol_polyprotein"/>
</dbReference>
<dbReference type="InterPro" id="IPR036397">
    <property type="entry name" value="RNaseH_sf"/>
</dbReference>
<evidence type="ECO:0000259" key="3">
    <source>
        <dbReference type="PROSITE" id="PS50994"/>
    </source>
</evidence>
<reference evidence="4" key="1">
    <citation type="journal article" date="2022" name="bioRxiv">
        <title>Sequencing and chromosome-scale assembly of the giantPleurodeles waltlgenome.</title>
        <authorList>
            <person name="Brown T."/>
            <person name="Elewa A."/>
            <person name="Iarovenko S."/>
            <person name="Subramanian E."/>
            <person name="Araus A.J."/>
            <person name="Petzold A."/>
            <person name="Susuki M."/>
            <person name="Suzuki K.-i.T."/>
            <person name="Hayashi T."/>
            <person name="Toyoda A."/>
            <person name="Oliveira C."/>
            <person name="Osipova E."/>
            <person name="Leigh N.D."/>
            <person name="Simon A."/>
            <person name="Yun M.H."/>
        </authorList>
    </citation>
    <scope>NUCLEOTIDE SEQUENCE</scope>
    <source>
        <strain evidence="4">20211129_DDA</strain>
        <tissue evidence="4">Liver</tissue>
    </source>
</reference>
<evidence type="ECO:0000313" key="4">
    <source>
        <dbReference type="EMBL" id="KAJ1214925.1"/>
    </source>
</evidence>
<evidence type="ECO:0000256" key="2">
    <source>
        <dbReference type="SAM" id="MobiDB-lite"/>
    </source>
</evidence>
<dbReference type="PANTHER" id="PTHR37984">
    <property type="entry name" value="PROTEIN CBG26694"/>
    <property type="match status" value="1"/>
</dbReference>
<dbReference type="PANTHER" id="PTHR37984:SF15">
    <property type="entry name" value="INTEGRASE CATALYTIC DOMAIN-CONTAINING PROTEIN"/>
    <property type="match status" value="1"/>
</dbReference>
<protein>
    <recommendedName>
        <fullName evidence="1">Gypsy retrotransposon integrase-like protein 1</fullName>
    </recommendedName>
</protein>
<dbReference type="FunFam" id="3.30.420.10:FF:000032">
    <property type="entry name" value="Retrovirus-related Pol polyprotein from transposon 297-like Protein"/>
    <property type="match status" value="1"/>
</dbReference>
<dbReference type="AlphaFoldDB" id="A0AAV7WLQ9"/>
<dbReference type="FunFam" id="1.10.340.70:FF:000001">
    <property type="entry name" value="Retrovirus-related Pol polyprotein from transposon gypsy-like Protein"/>
    <property type="match status" value="1"/>
</dbReference>
<gene>
    <name evidence="4" type="ORF">NDU88_002536</name>
</gene>
<dbReference type="PROSITE" id="PS50994">
    <property type="entry name" value="INTEGRASE"/>
    <property type="match status" value="1"/>
</dbReference>
<evidence type="ECO:0000313" key="5">
    <source>
        <dbReference type="Proteomes" id="UP001066276"/>
    </source>
</evidence>
<organism evidence="4 5">
    <name type="scientific">Pleurodeles waltl</name>
    <name type="common">Iberian ribbed newt</name>
    <dbReference type="NCBI Taxonomy" id="8319"/>
    <lineage>
        <taxon>Eukaryota</taxon>
        <taxon>Metazoa</taxon>
        <taxon>Chordata</taxon>
        <taxon>Craniata</taxon>
        <taxon>Vertebrata</taxon>
        <taxon>Euteleostomi</taxon>
        <taxon>Amphibia</taxon>
        <taxon>Batrachia</taxon>
        <taxon>Caudata</taxon>
        <taxon>Salamandroidea</taxon>
        <taxon>Salamandridae</taxon>
        <taxon>Pleurodelinae</taxon>
        <taxon>Pleurodeles</taxon>
    </lineage>
</organism>
<dbReference type="Pfam" id="PF17921">
    <property type="entry name" value="Integrase_H2C2"/>
    <property type="match status" value="1"/>
</dbReference>
<dbReference type="Proteomes" id="UP001066276">
    <property type="component" value="Chromosome 1_1"/>
</dbReference>
<dbReference type="InterPro" id="IPR041588">
    <property type="entry name" value="Integrase_H2C2"/>
</dbReference>
<dbReference type="Gene3D" id="3.30.420.10">
    <property type="entry name" value="Ribonuclease H-like superfamily/Ribonuclease H"/>
    <property type="match status" value="1"/>
</dbReference>
<dbReference type="Gene3D" id="1.10.340.70">
    <property type="match status" value="1"/>
</dbReference>